<organism evidence="8 9">
    <name type="scientific">Candida glabrata</name>
    <name type="common">Yeast</name>
    <name type="synonym">Torulopsis glabrata</name>
    <dbReference type="NCBI Taxonomy" id="5478"/>
    <lineage>
        <taxon>Eukaryota</taxon>
        <taxon>Fungi</taxon>
        <taxon>Dikarya</taxon>
        <taxon>Ascomycota</taxon>
        <taxon>Saccharomycotina</taxon>
        <taxon>Saccharomycetes</taxon>
        <taxon>Saccharomycetales</taxon>
        <taxon>Saccharomycetaceae</taxon>
        <taxon>Nakaseomyces</taxon>
    </lineage>
</organism>
<comment type="caution">
    <text evidence="8">The sequence shown here is derived from an EMBL/GenBank/DDBJ whole genome shotgun (WGS) entry which is preliminary data.</text>
</comment>
<dbReference type="Proteomes" id="UP000054886">
    <property type="component" value="Unassembled WGS sequence"/>
</dbReference>
<evidence type="ECO:0000256" key="4">
    <source>
        <dbReference type="ARBA" id="ARBA00022692"/>
    </source>
</evidence>
<feature type="transmembrane region" description="Helical" evidence="7">
    <location>
        <begin position="305"/>
        <end position="325"/>
    </location>
</feature>
<accession>A0A0W0DGD3</accession>
<keyword evidence="3" id="KW-0813">Transport</keyword>
<evidence type="ECO:0000313" key="9">
    <source>
        <dbReference type="Proteomes" id="UP000054886"/>
    </source>
</evidence>
<evidence type="ECO:0000256" key="7">
    <source>
        <dbReference type="SAM" id="Phobius"/>
    </source>
</evidence>
<feature type="transmembrane region" description="Helical" evidence="7">
    <location>
        <begin position="12"/>
        <end position="31"/>
    </location>
</feature>
<keyword evidence="5 7" id="KW-1133">Transmembrane helix</keyword>
<feature type="transmembrane region" description="Helical" evidence="7">
    <location>
        <begin position="187"/>
        <end position="205"/>
    </location>
</feature>
<evidence type="ECO:0000313" key="8">
    <source>
        <dbReference type="EMBL" id="KTB12392.1"/>
    </source>
</evidence>
<name>A0A0W0DGD3_CANGB</name>
<evidence type="ECO:0000256" key="3">
    <source>
        <dbReference type="ARBA" id="ARBA00022448"/>
    </source>
</evidence>
<dbReference type="VEuPathDB" id="FungiDB:GWK60_F03707"/>
<feature type="transmembrane region" description="Helical" evidence="7">
    <location>
        <begin position="469"/>
        <end position="487"/>
    </location>
</feature>
<feature type="transmembrane region" description="Helical" evidence="7">
    <location>
        <begin position="155"/>
        <end position="175"/>
    </location>
</feature>
<dbReference type="Gene3D" id="1.20.1250.20">
    <property type="entry name" value="MFS general substrate transporter like domains"/>
    <property type="match status" value="1"/>
</dbReference>
<dbReference type="SUPFAM" id="SSF103473">
    <property type="entry name" value="MFS general substrate transporter"/>
    <property type="match status" value="1"/>
</dbReference>
<dbReference type="VEuPathDB" id="FungiDB:CAGL0F04015g"/>
<dbReference type="VEuPathDB" id="FungiDB:B1J91_F04015g"/>
<dbReference type="PANTHER" id="PTHR20772:SF2">
    <property type="entry name" value="PROTEIN FMP42"/>
    <property type="match status" value="1"/>
</dbReference>
<keyword evidence="6 7" id="KW-0472">Membrane</keyword>
<proteinExistence type="inferred from homology"/>
<dbReference type="InterPro" id="IPR036259">
    <property type="entry name" value="MFS_trans_sf"/>
</dbReference>
<evidence type="ECO:0000256" key="1">
    <source>
        <dbReference type="ARBA" id="ARBA00004141"/>
    </source>
</evidence>
<evidence type="ECO:0000256" key="2">
    <source>
        <dbReference type="ARBA" id="ARBA00006595"/>
    </source>
</evidence>
<dbReference type="InterPro" id="IPR052599">
    <property type="entry name" value="SLC43A_AATransporter"/>
</dbReference>
<feature type="transmembrane region" description="Helical" evidence="7">
    <location>
        <begin position="430"/>
        <end position="449"/>
    </location>
</feature>
<protein>
    <submittedName>
        <fullName evidence="8">Protein FMP42</fullName>
    </submittedName>
</protein>
<feature type="transmembrane region" description="Helical" evidence="7">
    <location>
        <begin position="345"/>
        <end position="367"/>
    </location>
</feature>
<comment type="subcellular location">
    <subcellularLocation>
        <location evidence="1">Membrane</location>
        <topology evidence="1">Multi-pass membrane protein</topology>
    </subcellularLocation>
</comment>
<evidence type="ECO:0000256" key="6">
    <source>
        <dbReference type="ARBA" id="ARBA00023136"/>
    </source>
</evidence>
<feature type="transmembrane region" description="Helical" evidence="7">
    <location>
        <begin position="93"/>
        <end position="112"/>
    </location>
</feature>
<dbReference type="PANTHER" id="PTHR20772">
    <property type="entry name" value="PROTEIN FMP42"/>
    <property type="match status" value="1"/>
</dbReference>
<dbReference type="AlphaFoldDB" id="A0A0W0DGD3"/>
<gene>
    <name evidence="8" type="ORF">AO440_001269</name>
</gene>
<dbReference type="EMBL" id="LLZZ01000022">
    <property type="protein sequence ID" value="KTB12392.1"/>
    <property type="molecule type" value="Genomic_DNA"/>
</dbReference>
<sequence length="510" mass="56820">MTANKIKIAQVVCACIWCLFSAGIIFGFAALKPVLLQEGIYSDLCLKQDDLEVPEPCTKQDLKLNSMFAISAAVTNMMALPIGNILDNYGPRVTGIIGAGVLLSAAFCFIGSNSLQRLFDPYMTGYILLAMGGPFVFISSFQLANTFPKRSGSILALLTGAFDSSSALFLFYRLFYQNITAVSLKRFFTIYLCVPVFIFLCQLTIMPSQSYKSVAAMTKMAVEHLDEEGQLLSGDDGSTLITDPNDRRALLIESEHEIEQNMTDASEIRRKSVLEVYVEHNLQEKSGGVFGILHHYSLREQLKSLWFLLILIFSIVTMLRINYFIATIRSQEEYLLGDIEDAAKLNGIFDLLLPLGGVVSIPFIGYLLDSLDSLSTLSIVCAMSLFISMVGLLKSSYWLHLVGIIVFVVFRPFYYTVVSDITSKVFGFDNFGTVYGLMICICGICNIGQKWLDELTHTYFNMDPTPVNMALFIATLISCFSMLCYVYKQTENRGPEDNECQEQLLPSDGQ</sequence>
<dbReference type="VEuPathDB" id="FungiDB:GVI51_F03707"/>
<comment type="similarity">
    <text evidence="2">Belongs to the SLC43A transporter (TC 2.A.1.44) family.</text>
</comment>
<feature type="transmembrane region" description="Helical" evidence="7">
    <location>
        <begin position="124"/>
        <end position="143"/>
    </location>
</feature>
<keyword evidence="4 7" id="KW-0812">Transmembrane</keyword>
<feature type="transmembrane region" description="Helical" evidence="7">
    <location>
        <begin position="398"/>
        <end position="418"/>
    </location>
</feature>
<dbReference type="GO" id="GO:0000329">
    <property type="term" value="C:fungal-type vacuole membrane"/>
    <property type="evidence" value="ECO:0007669"/>
    <property type="project" value="TreeGrafter"/>
</dbReference>
<evidence type="ECO:0000256" key="5">
    <source>
        <dbReference type="ARBA" id="ARBA00022989"/>
    </source>
</evidence>
<reference evidence="8 9" key="1">
    <citation type="submission" date="2015-10" db="EMBL/GenBank/DDBJ databases">
        <title>Draft genomes sequences of Candida glabrata isolates 1A, 1B, 2A, 2B, 3A and 3B.</title>
        <authorList>
            <person name="Haavelsrud O.E."/>
            <person name="Gaustad P."/>
        </authorList>
    </citation>
    <scope>NUCLEOTIDE SEQUENCE [LARGE SCALE GENOMIC DNA]</scope>
    <source>
        <strain evidence="8">910700640</strain>
    </source>
</reference>